<dbReference type="Pfam" id="PF13487">
    <property type="entry name" value="HD_5"/>
    <property type="match status" value="1"/>
</dbReference>
<dbReference type="Proteomes" id="UP000238916">
    <property type="component" value="Unassembled WGS sequence"/>
</dbReference>
<sequence>MNNKVLLVDDDFNILQAYTRALRSNFKVSTATNGADGLQILKEEGPFAVVVTDYRMPKMDGIQFLAHTKGLTPDTIRIMLSGQADMEVSIQAVNEGNIFRFLNKPCPTEQLIKVLNAATEQYRLVMSERELLEKTLKGSVKLLLDISNAVNPRIFSRASRIRTMANGIAARLKIEKYWEVELAAMLSQIGCTTIPPEILKRKDEGEQLSDEETQIFLTHAQTGRNLLRNIPRLESISEGVFYQFKQFDGQGFPFNNIKGKDIPLIGRILKVVLDFDTLTSEGNTAPRAVEELLNNTGYYDPDIFAALDAEVLRVATGFVVNAVAIADLVNGMLLADDLIDNYGSILLYKGQEITDILKLRLIVFARLGRVAEPIRILKPI</sequence>
<dbReference type="PROSITE" id="PS50110">
    <property type="entry name" value="RESPONSE_REGULATORY"/>
    <property type="match status" value="1"/>
</dbReference>
<dbReference type="PANTHER" id="PTHR45228:SF8">
    <property type="entry name" value="TWO-COMPONENT RESPONSE REGULATOR-RELATED"/>
    <property type="match status" value="1"/>
</dbReference>
<comment type="function">
    <text evidence="2">May play the central regulatory role in sporulation. It may be an element of the effector pathway responsible for the activation of sporulation genes in response to nutritional stress. Spo0A may act in concert with spo0H (a sigma factor) to control the expression of some genes that are critical to the sporulation process.</text>
</comment>
<dbReference type="InterPro" id="IPR001789">
    <property type="entry name" value="Sig_transdc_resp-reg_receiver"/>
</dbReference>
<dbReference type="Gene3D" id="1.10.3210.10">
    <property type="entry name" value="Hypothetical protein af1432"/>
    <property type="match status" value="1"/>
</dbReference>
<feature type="domain" description="Response regulatory" evidence="4">
    <location>
        <begin position="4"/>
        <end position="119"/>
    </location>
</feature>
<evidence type="ECO:0000313" key="6">
    <source>
        <dbReference type="Proteomes" id="UP000238916"/>
    </source>
</evidence>
<dbReference type="OrthoDB" id="9802066at2"/>
<dbReference type="EMBL" id="OMOF01000519">
    <property type="protein sequence ID" value="SPF52374.1"/>
    <property type="molecule type" value="Genomic_DNA"/>
</dbReference>
<proteinExistence type="predicted"/>
<dbReference type="Pfam" id="PF00072">
    <property type="entry name" value="Response_reg"/>
    <property type="match status" value="1"/>
</dbReference>
<dbReference type="Gene3D" id="3.40.50.2300">
    <property type="match status" value="1"/>
</dbReference>
<dbReference type="InterPro" id="IPR052020">
    <property type="entry name" value="Cyclic_di-GMP/3'3'-cGAMP_PDE"/>
</dbReference>
<protein>
    <recommendedName>
        <fullName evidence="1">Stage 0 sporulation protein A homolog</fullName>
    </recommendedName>
</protein>
<reference evidence="6" key="1">
    <citation type="submission" date="2018-02" db="EMBL/GenBank/DDBJ databases">
        <authorList>
            <person name="Hausmann B."/>
        </authorList>
    </citation>
    <scope>NUCLEOTIDE SEQUENCE [LARGE SCALE GENOMIC DNA]</scope>
    <source>
        <strain evidence="6">Peat soil MAG SbF1</strain>
    </source>
</reference>
<evidence type="ECO:0000259" key="4">
    <source>
        <dbReference type="PROSITE" id="PS50110"/>
    </source>
</evidence>
<name>A0A2U3LKK6_9FIRM</name>
<dbReference type="GO" id="GO:0000160">
    <property type="term" value="P:phosphorelay signal transduction system"/>
    <property type="evidence" value="ECO:0007669"/>
    <property type="project" value="InterPro"/>
</dbReference>
<evidence type="ECO:0000313" key="5">
    <source>
        <dbReference type="EMBL" id="SPF52374.1"/>
    </source>
</evidence>
<feature type="modified residue" description="4-aspartylphosphate" evidence="3">
    <location>
        <position position="53"/>
    </location>
</feature>
<dbReference type="SMART" id="SM00448">
    <property type="entry name" value="REC"/>
    <property type="match status" value="1"/>
</dbReference>
<accession>A0A2U3LKK6</accession>
<evidence type="ECO:0000256" key="3">
    <source>
        <dbReference type="PROSITE-ProRule" id="PRU00169"/>
    </source>
</evidence>
<gene>
    <name evidence="5" type="ORF">SBF1_5660003</name>
</gene>
<keyword evidence="3" id="KW-0597">Phosphoprotein</keyword>
<evidence type="ECO:0000256" key="1">
    <source>
        <dbReference type="ARBA" id="ARBA00018672"/>
    </source>
</evidence>
<dbReference type="CDD" id="cd17569">
    <property type="entry name" value="REC_HupR-like"/>
    <property type="match status" value="1"/>
</dbReference>
<dbReference type="SUPFAM" id="SSF52172">
    <property type="entry name" value="CheY-like"/>
    <property type="match status" value="1"/>
</dbReference>
<dbReference type="AlphaFoldDB" id="A0A2U3LKK6"/>
<dbReference type="PANTHER" id="PTHR45228">
    <property type="entry name" value="CYCLIC DI-GMP PHOSPHODIESTERASE TM_0186-RELATED"/>
    <property type="match status" value="1"/>
</dbReference>
<dbReference type="InterPro" id="IPR011006">
    <property type="entry name" value="CheY-like_superfamily"/>
</dbReference>
<organism evidence="5 6">
    <name type="scientific">Candidatus Desulfosporosinus infrequens</name>
    <dbReference type="NCBI Taxonomy" id="2043169"/>
    <lineage>
        <taxon>Bacteria</taxon>
        <taxon>Bacillati</taxon>
        <taxon>Bacillota</taxon>
        <taxon>Clostridia</taxon>
        <taxon>Eubacteriales</taxon>
        <taxon>Desulfitobacteriaceae</taxon>
        <taxon>Desulfosporosinus</taxon>
    </lineage>
</organism>
<evidence type="ECO:0000256" key="2">
    <source>
        <dbReference type="ARBA" id="ARBA00024867"/>
    </source>
</evidence>